<dbReference type="PANTHER" id="PTHR45639:SF3">
    <property type="entry name" value="HYPOXIA UP-REGULATED PROTEIN 1"/>
    <property type="match status" value="1"/>
</dbReference>
<keyword evidence="10" id="KW-1185">Reference proteome</keyword>
<dbReference type="InterPro" id="IPR013126">
    <property type="entry name" value="Hsp_70_fam"/>
</dbReference>
<keyword evidence="5" id="KW-0067">ATP-binding</keyword>
<dbReference type="EMBL" id="JAUSSY010000001">
    <property type="protein sequence ID" value="MDQ0116875.1"/>
    <property type="molecule type" value="Genomic_DNA"/>
</dbReference>
<keyword evidence="6" id="KW-0346">Stress response</keyword>
<dbReference type="Pfam" id="PF00012">
    <property type="entry name" value="HSP70"/>
    <property type="match status" value="1"/>
</dbReference>
<evidence type="ECO:0000256" key="8">
    <source>
        <dbReference type="SAM" id="MobiDB-lite"/>
    </source>
</evidence>
<organism evidence="9 10">
    <name type="scientific">Pseudarthrobacter defluvii</name>
    <dbReference type="NCBI Taxonomy" id="410837"/>
    <lineage>
        <taxon>Bacteria</taxon>
        <taxon>Bacillati</taxon>
        <taxon>Actinomycetota</taxon>
        <taxon>Actinomycetes</taxon>
        <taxon>Micrococcales</taxon>
        <taxon>Micrococcaceae</taxon>
        <taxon>Pseudarthrobacter</taxon>
    </lineage>
</organism>
<dbReference type="InterPro" id="IPR043129">
    <property type="entry name" value="ATPase_NBD"/>
</dbReference>
<evidence type="ECO:0000256" key="4">
    <source>
        <dbReference type="ARBA" id="ARBA00022741"/>
    </source>
</evidence>
<dbReference type="Proteomes" id="UP001226389">
    <property type="component" value="Unassembled WGS sequence"/>
</dbReference>
<feature type="compositionally biased region" description="Low complexity" evidence="8">
    <location>
        <begin position="410"/>
        <end position="424"/>
    </location>
</feature>
<comment type="similarity">
    <text evidence="2">Belongs to the heat shock protein 70 family.</text>
</comment>
<dbReference type="InterPro" id="IPR018181">
    <property type="entry name" value="Heat_shock_70_CS"/>
</dbReference>
<dbReference type="Gene3D" id="3.30.420.40">
    <property type="match status" value="2"/>
</dbReference>
<dbReference type="RefSeq" id="WP_307487481.1">
    <property type="nucleotide sequence ID" value="NZ_JAUSSY010000001.1"/>
</dbReference>
<evidence type="ECO:0000256" key="1">
    <source>
        <dbReference type="ARBA" id="ARBA00004319"/>
    </source>
</evidence>
<accession>A0ABT9UDW6</accession>
<comment type="caution">
    <text evidence="9">The sequence shown here is derived from an EMBL/GenBank/DDBJ whole genome shotgun (WGS) entry which is preliminary data.</text>
</comment>
<evidence type="ECO:0000313" key="9">
    <source>
        <dbReference type="EMBL" id="MDQ0116875.1"/>
    </source>
</evidence>
<evidence type="ECO:0000256" key="5">
    <source>
        <dbReference type="ARBA" id="ARBA00022840"/>
    </source>
</evidence>
<comment type="subcellular location">
    <subcellularLocation>
        <location evidence="1">Endoplasmic reticulum lumen</location>
    </subcellularLocation>
</comment>
<dbReference type="SUPFAM" id="SSF53067">
    <property type="entry name" value="Actin-like ATPase domain"/>
    <property type="match status" value="2"/>
</dbReference>
<evidence type="ECO:0000256" key="7">
    <source>
        <dbReference type="ARBA" id="ARBA00023186"/>
    </source>
</evidence>
<evidence type="ECO:0000256" key="3">
    <source>
        <dbReference type="ARBA" id="ARBA00022729"/>
    </source>
</evidence>
<keyword evidence="4" id="KW-0547">Nucleotide-binding</keyword>
<dbReference type="PANTHER" id="PTHR45639">
    <property type="entry name" value="HSC70CB, ISOFORM G-RELATED"/>
    <property type="match status" value="1"/>
</dbReference>
<dbReference type="Gene3D" id="3.90.640.10">
    <property type="entry name" value="Actin, Chain A, domain 4"/>
    <property type="match status" value="1"/>
</dbReference>
<sequence>MAVYNGEILTGDAAHQIAGIYPAAFEPTPKRRLAEEAIVLGDKICDPVDLVAAVLQFIVSQAERYAGGGSPTQVVLTHPEAWDEYLKGRLSAAAVRAGIVEERIVLMPEPVAAAWHYAASSDVEAGAHVAVLDFGGGTCDAAVLELSETAEGPAFHVVASSGIDPLGGHDFDAQLENWVLTQVAAEGKKELLESLKSERSGSDRAVLRDQIREAKHALSFHGSAPVGVHCGEQEWVCMVTREEFEQLIDPQLNRAVELVRSVIQEALPSVEQLHRVYLTGGSSHIPALQSKLSEILPMKLGLMGDPKQVTSVGAMEAPASTAGKSDGGGNVPISVVEASQTARQPGEKGRRQRAKTFSVASFVHDKSSPTDNLRRSGVRRKILIGGGVAASGAVLAAALMLTPGGAQQPTTRGTSSPSGGSSAETTRECGGKEQPGLTEGECNLLTKVNDLGFVNPGSCSSNRNLTGASSGLICDPPPDSNFSSTERPAIYVYGYPSLQPLNTAFDGLVKRFKAVQGSATKPPGWETWHLSGDKAQTVRGRVLGASEEGTNYLVWTEEEPLMAIWAISKDADIPKLYSWWHK</sequence>
<feature type="region of interest" description="Disordered" evidence="8">
    <location>
        <begin position="404"/>
        <end position="438"/>
    </location>
</feature>
<evidence type="ECO:0000313" key="10">
    <source>
        <dbReference type="Proteomes" id="UP001226389"/>
    </source>
</evidence>
<protein>
    <submittedName>
        <fullName evidence="9">Actin-like ATPase involved in cell morphogenesis</fullName>
    </submittedName>
</protein>
<keyword evidence="7" id="KW-0143">Chaperone</keyword>
<keyword evidence="3" id="KW-0732">Signal</keyword>
<gene>
    <name evidence="9" type="ORF">J2T22_000035</name>
</gene>
<reference evidence="9 10" key="1">
    <citation type="submission" date="2023-07" db="EMBL/GenBank/DDBJ databases">
        <title>Sorghum-associated microbial communities from plants grown in Nebraska, USA.</title>
        <authorList>
            <person name="Schachtman D."/>
        </authorList>
    </citation>
    <scope>NUCLEOTIDE SEQUENCE [LARGE SCALE GENOMIC DNA]</scope>
    <source>
        <strain evidence="9 10">DS994</strain>
    </source>
</reference>
<evidence type="ECO:0000256" key="6">
    <source>
        <dbReference type="ARBA" id="ARBA00023016"/>
    </source>
</evidence>
<evidence type="ECO:0000256" key="2">
    <source>
        <dbReference type="ARBA" id="ARBA00007381"/>
    </source>
</evidence>
<name>A0ABT9UDW6_9MICC</name>
<dbReference type="PROSITE" id="PS01036">
    <property type="entry name" value="HSP70_3"/>
    <property type="match status" value="1"/>
</dbReference>
<proteinExistence type="inferred from homology"/>